<evidence type="ECO:0000256" key="1">
    <source>
        <dbReference type="ARBA" id="ARBA00022670"/>
    </source>
</evidence>
<proteinExistence type="inferred from homology"/>
<dbReference type="InterPro" id="IPR010994">
    <property type="entry name" value="RuvA_2-like"/>
</dbReference>
<evidence type="ECO:0000313" key="9">
    <source>
        <dbReference type="Proteomes" id="UP001209257"/>
    </source>
</evidence>
<evidence type="ECO:0000256" key="4">
    <source>
        <dbReference type="ARBA" id="ARBA00022833"/>
    </source>
</evidence>
<keyword evidence="2" id="KW-0479">Metal-binding</keyword>
<dbReference type="PANTHER" id="PTHR30471">
    <property type="entry name" value="DNA REPAIR PROTEIN RADC"/>
    <property type="match status" value="1"/>
</dbReference>
<evidence type="ECO:0000313" key="8">
    <source>
        <dbReference type="EMBL" id="MCU7554816.1"/>
    </source>
</evidence>
<dbReference type="Gene3D" id="3.40.140.10">
    <property type="entry name" value="Cytidine Deaminase, domain 2"/>
    <property type="match status" value="1"/>
</dbReference>
<name>A0ABT2VRH3_9ALTE</name>
<dbReference type="PROSITE" id="PS50249">
    <property type="entry name" value="MPN"/>
    <property type="match status" value="1"/>
</dbReference>
<keyword evidence="1" id="KW-0645">Protease</keyword>
<dbReference type="InterPro" id="IPR001405">
    <property type="entry name" value="UPF0758"/>
</dbReference>
<dbReference type="NCBIfam" id="TIGR00608">
    <property type="entry name" value="radc"/>
    <property type="match status" value="1"/>
</dbReference>
<gene>
    <name evidence="8" type="primary">radC</name>
    <name evidence="8" type="ORF">OCL06_09410</name>
</gene>
<evidence type="ECO:0000256" key="6">
    <source>
        <dbReference type="RuleBase" id="RU003797"/>
    </source>
</evidence>
<sequence>MTTISLRPVADRPREKLLRQGSVTLTDAELLAAFISSGQGGKCAYTMACALLQRFGSLRGVTEAGETDFTQVAGMGAVRYVQFQAAREIFRRQLAEPLKKDSVFHRADDVTAYLRASLRHCPQERFGVLLLDSQHQLIEFKILFTGTVNSAAVYPREVVREVIRANAAALILVHNHPSGIADPSDADVTLTREIRSAMALIDVDVLDHIIVGDTLCVSLAQRGLM</sequence>
<dbReference type="InterPro" id="IPR037518">
    <property type="entry name" value="MPN"/>
</dbReference>
<evidence type="ECO:0000259" key="7">
    <source>
        <dbReference type="PROSITE" id="PS50249"/>
    </source>
</evidence>
<evidence type="ECO:0000256" key="2">
    <source>
        <dbReference type="ARBA" id="ARBA00022723"/>
    </source>
</evidence>
<dbReference type="Proteomes" id="UP001209257">
    <property type="component" value="Unassembled WGS sequence"/>
</dbReference>
<comment type="similarity">
    <text evidence="6">Belongs to the UPF0758 family.</text>
</comment>
<accession>A0ABT2VRH3</accession>
<dbReference type="InterPro" id="IPR020891">
    <property type="entry name" value="UPF0758_CS"/>
</dbReference>
<dbReference type="Pfam" id="PF04002">
    <property type="entry name" value="RadC"/>
    <property type="match status" value="1"/>
</dbReference>
<feature type="domain" description="MPN" evidence="7">
    <location>
        <begin position="103"/>
        <end position="225"/>
    </location>
</feature>
<dbReference type="InterPro" id="IPR025657">
    <property type="entry name" value="RadC_JAB"/>
</dbReference>
<dbReference type="PANTHER" id="PTHR30471:SF3">
    <property type="entry name" value="UPF0758 PROTEIN YEES-RELATED"/>
    <property type="match status" value="1"/>
</dbReference>
<keyword evidence="4" id="KW-0862">Zinc</keyword>
<protein>
    <submittedName>
        <fullName evidence="8">DNA repair protein RadC</fullName>
    </submittedName>
</protein>
<dbReference type="InterPro" id="IPR046778">
    <property type="entry name" value="UPF0758_N"/>
</dbReference>
<evidence type="ECO:0000256" key="5">
    <source>
        <dbReference type="ARBA" id="ARBA00023049"/>
    </source>
</evidence>
<dbReference type="PROSITE" id="PS01302">
    <property type="entry name" value="UPF0758"/>
    <property type="match status" value="1"/>
</dbReference>
<evidence type="ECO:0000256" key="3">
    <source>
        <dbReference type="ARBA" id="ARBA00022801"/>
    </source>
</evidence>
<dbReference type="Pfam" id="PF20582">
    <property type="entry name" value="UPF0758_N"/>
    <property type="match status" value="1"/>
</dbReference>
<organism evidence="8 9">
    <name type="scientific">Alteromonas salexigens</name>
    <dbReference type="NCBI Taxonomy" id="2982530"/>
    <lineage>
        <taxon>Bacteria</taxon>
        <taxon>Pseudomonadati</taxon>
        <taxon>Pseudomonadota</taxon>
        <taxon>Gammaproteobacteria</taxon>
        <taxon>Alteromonadales</taxon>
        <taxon>Alteromonadaceae</taxon>
        <taxon>Alteromonas/Salinimonas group</taxon>
        <taxon>Alteromonas</taxon>
    </lineage>
</organism>
<dbReference type="RefSeq" id="WP_262993814.1">
    <property type="nucleotide sequence ID" value="NZ_JAOTJC010000007.1"/>
</dbReference>
<keyword evidence="3" id="KW-0378">Hydrolase</keyword>
<dbReference type="CDD" id="cd08071">
    <property type="entry name" value="MPN_DUF2466"/>
    <property type="match status" value="1"/>
</dbReference>
<dbReference type="NCBIfam" id="NF000642">
    <property type="entry name" value="PRK00024.1"/>
    <property type="match status" value="1"/>
</dbReference>
<dbReference type="SUPFAM" id="SSF47781">
    <property type="entry name" value="RuvA domain 2-like"/>
    <property type="match status" value="1"/>
</dbReference>
<keyword evidence="9" id="KW-1185">Reference proteome</keyword>
<keyword evidence="5" id="KW-0482">Metalloprotease</keyword>
<dbReference type="SUPFAM" id="SSF102712">
    <property type="entry name" value="JAB1/MPN domain"/>
    <property type="match status" value="1"/>
</dbReference>
<dbReference type="EMBL" id="JAOTJC010000007">
    <property type="protein sequence ID" value="MCU7554816.1"/>
    <property type="molecule type" value="Genomic_DNA"/>
</dbReference>
<reference evidence="9" key="1">
    <citation type="submission" date="2023-07" db="EMBL/GenBank/DDBJ databases">
        <title>Study on multiphase classification of strain Alteromonas salexigens isolated from the Yellow Sea.</title>
        <authorList>
            <person name="Sun L."/>
        </authorList>
    </citation>
    <scope>NUCLEOTIDE SEQUENCE [LARGE SCALE GENOMIC DNA]</scope>
    <source>
        <strain evidence="9">ASW11-19</strain>
    </source>
</reference>
<comment type="caution">
    <text evidence="8">The sequence shown here is derived from an EMBL/GenBank/DDBJ whole genome shotgun (WGS) entry which is preliminary data.</text>
</comment>